<reference evidence="7" key="1">
    <citation type="submission" date="2023-07" db="EMBL/GenBank/DDBJ databases">
        <title>Genomic Encyclopedia of Type Strains, Phase IV (KMG-IV): sequencing the most valuable type-strain genomes for metagenomic binning, comparative biology and taxonomic classification.</title>
        <authorList>
            <person name="Goeker M."/>
        </authorList>
    </citation>
    <scope>NUCLEOTIDE SEQUENCE</scope>
    <source>
        <strain evidence="7">DSM 26174</strain>
    </source>
</reference>
<dbReference type="Gene3D" id="1.10.357.140">
    <property type="entry name" value="UbiA prenyltransferase"/>
    <property type="match status" value="1"/>
</dbReference>
<evidence type="ECO:0000313" key="7">
    <source>
        <dbReference type="EMBL" id="MDR6238392.1"/>
    </source>
</evidence>
<dbReference type="GO" id="GO:0008412">
    <property type="term" value="F:4-hydroxybenzoate polyprenyltransferase activity"/>
    <property type="evidence" value="ECO:0007669"/>
    <property type="project" value="UniProtKB-EC"/>
</dbReference>
<name>A0AAE4BSG9_9BACT</name>
<evidence type="ECO:0000256" key="6">
    <source>
        <dbReference type="SAM" id="Phobius"/>
    </source>
</evidence>
<evidence type="ECO:0000256" key="1">
    <source>
        <dbReference type="ARBA" id="ARBA00004141"/>
    </source>
</evidence>
<gene>
    <name evidence="7" type="ORF">HNQ88_001368</name>
</gene>
<evidence type="ECO:0000256" key="5">
    <source>
        <dbReference type="ARBA" id="ARBA00023136"/>
    </source>
</evidence>
<evidence type="ECO:0000256" key="4">
    <source>
        <dbReference type="ARBA" id="ARBA00022989"/>
    </source>
</evidence>
<protein>
    <submittedName>
        <fullName evidence="7">4-hydroxybenzoate polyprenyltransferase</fullName>
        <ecNumber evidence="7">2.5.1.39</ecNumber>
    </submittedName>
</protein>
<keyword evidence="7" id="KW-0808">Transferase</keyword>
<feature type="transmembrane region" description="Helical" evidence="6">
    <location>
        <begin position="21"/>
        <end position="41"/>
    </location>
</feature>
<keyword evidence="2" id="KW-1003">Cell membrane</keyword>
<organism evidence="7 8">
    <name type="scientific">Aureibacter tunicatorum</name>
    <dbReference type="NCBI Taxonomy" id="866807"/>
    <lineage>
        <taxon>Bacteria</taxon>
        <taxon>Pseudomonadati</taxon>
        <taxon>Bacteroidota</taxon>
        <taxon>Cytophagia</taxon>
        <taxon>Cytophagales</taxon>
        <taxon>Persicobacteraceae</taxon>
        <taxon>Aureibacter</taxon>
    </lineage>
</organism>
<dbReference type="PANTHER" id="PTHR42723:SF1">
    <property type="entry name" value="CHLOROPHYLL SYNTHASE, CHLOROPLASTIC"/>
    <property type="match status" value="1"/>
</dbReference>
<keyword evidence="5 6" id="KW-0472">Membrane</keyword>
<sequence length="290" mass="33965">MSTLYSRYIVLGARLFRGKELSIMTFAFALASLCFVLKWEYQGWGTYTYLTLMVLWLTNVFLLSGAFVSNDYHDIKFDYINKPEKVIIGNELSRRKAILTQWGLTLVGLLLSMAISWKALIFFMFFSIVLWSYTVYFKRTFIWGNIVAGLLGAGFMLQFSLVFDLKAMPLYIYSMFAFIFVMLKDLIKDLVNYYGEKAGGVDSMPVRLGIRRSKQVIMYVLVFFVLLWSIFLIYYFQGFYLAIAFILMLPILLFVKVLRNADTRTKFRRVAFWFDLLTVYGMVSMFFLKI</sequence>
<dbReference type="EMBL" id="JAVDQD010000001">
    <property type="protein sequence ID" value="MDR6238392.1"/>
    <property type="molecule type" value="Genomic_DNA"/>
</dbReference>
<dbReference type="AlphaFoldDB" id="A0AAE4BSG9"/>
<proteinExistence type="predicted"/>
<evidence type="ECO:0000313" key="8">
    <source>
        <dbReference type="Proteomes" id="UP001185092"/>
    </source>
</evidence>
<feature type="transmembrane region" description="Helical" evidence="6">
    <location>
        <begin position="270"/>
        <end position="288"/>
    </location>
</feature>
<feature type="transmembrane region" description="Helical" evidence="6">
    <location>
        <begin position="97"/>
        <end position="115"/>
    </location>
</feature>
<evidence type="ECO:0000256" key="3">
    <source>
        <dbReference type="ARBA" id="ARBA00022692"/>
    </source>
</evidence>
<keyword evidence="3 6" id="KW-0812">Transmembrane</keyword>
<keyword evidence="4 6" id="KW-1133">Transmembrane helix</keyword>
<dbReference type="InterPro" id="IPR000537">
    <property type="entry name" value="UbiA_prenyltransferase"/>
</dbReference>
<dbReference type="PANTHER" id="PTHR42723">
    <property type="entry name" value="CHLOROPHYLL SYNTHASE"/>
    <property type="match status" value="1"/>
</dbReference>
<feature type="transmembrane region" description="Helical" evidence="6">
    <location>
        <begin position="240"/>
        <end position="258"/>
    </location>
</feature>
<dbReference type="InterPro" id="IPR050475">
    <property type="entry name" value="Prenyltransferase_related"/>
</dbReference>
<keyword evidence="8" id="KW-1185">Reference proteome</keyword>
<evidence type="ECO:0000256" key="2">
    <source>
        <dbReference type="ARBA" id="ARBA00022475"/>
    </source>
</evidence>
<dbReference type="Gene3D" id="1.20.120.1780">
    <property type="entry name" value="UbiA prenyltransferase"/>
    <property type="match status" value="1"/>
</dbReference>
<accession>A0AAE4BSG9</accession>
<dbReference type="InterPro" id="IPR044878">
    <property type="entry name" value="UbiA_sf"/>
</dbReference>
<comment type="caution">
    <text evidence="7">The sequence shown here is derived from an EMBL/GenBank/DDBJ whole genome shotgun (WGS) entry which is preliminary data.</text>
</comment>
<dbReference type="Proteomes" id="UP001185092">
    <property type="component" value="Unassembled WGS sequence"/>
</dbReference>
<feature type="transmembrane region" description="Helical" evidence="6">
    <location>
        <begin position="47"/>
        <end position="68"/>
    </location>
</feature>
<dbReference type="GO" id="GO:0016020">
    <property type="term" value="C:membrane"/>
    <property type="evidence" value="ECO:0007669"/>
    <property type="project" value="UniProtKB-SubCell"/>
</dbReference>
<dbReference type="RefSeq" id="WP_309937880.1">
    <property type="nucleotide sequence ID" value="NZ_AP025305.1"/>
</dbReference>
<dbReference type="EC" id="2.5.1.39" evidence="7"/>
<feature type="transmembrane region" description="Helical" evidence="6">
    <location>
        <begin position="142"/>
        <end position="163"/>
    </location>
</feature>
<dbReference type="Pfam" id="PF01040">
    <property type="entry name" value="UbiA"/>
    <property type="match status" value="1"/>
</dbReference>
<comment type="subcellular location">
    <subcellularLocation>
        <location evidence="1">Membrane</location>
        <topology evidence="1">Multi-pass membrane protein</topology>
    </subcellularLocation>
</comment>
<feature type="transmembrane region" description="Helical" evidence="6">
    <location>
        <begin position="216"/>
        <end position="234"/>
    </location>
</feature>